<evidence type="ECO:0000256" key="3">
    <source>
        <dbReference type="ARBA" id="ARBA00025265"/>
    </source>
</evidence>
<dbReference type="RefSeq" id="WP_104751911.1">
    <property type="nucleotide sequence ID" value="NZ_FZMF01000012.1"/>
</dbReference>
<sequence length="86" mass="9998">MSVLLDKWFKGQNSARVAKDRLKLVLSYERSMRLPYIEDMKKEILAVVQKYTHTTKIDVRTNSNHNIDTLEVEIVLEHGSNPQCPL</sequence>
<dbReference type="NCBIfam" id="NF001422">
    <property type="entry name" value="PRK00296.1"/>
    <property type="match status" value="1"/>
</dbReference>
<dbReference type="SUPFAM" id="SSF55229">
    <property type="entry name" value="Cell division protein MinE topological specificity domain"/>
    <property type="match status" value="1"/>
</dbReference>
<comment type="similarity">
    <text evidence="1 4">Belongs to the MinE family.</text>
</comment>
<evidence type="ECO:0000313" key="5">
    <source>
        <dbReference type="EMBL" id="MFC3846927.1"/>
    </source>
</evidence>
<dbReference type="EMBL" id="JBHRZO010000001">
    <property type="protein sequence ID" value="MFC3846927.1"/>
    <property type="molecule type" value="Genomic_DNA"/>
</dbReference>
<dbReference type="Pfam" id="PF03776">
    <property type="entry name" value="MinE"/>
    <property type="match status" value="1"/>
</dbReference>
<dbReference type="InterPro" id="IPR036707">
    <property type="entry name" value="MinE_sf"/>
</dbReference>
<evidence type="ECO:0000256" key="1">
    <source>
        <dbReference type="ARBA" id="ARBA00008168"/>
    </source>
</evidence>
<reference evidence="6" key="1">
    <citation type="journal article" date="2019" name="Int. J. Syst. Evol. Microbiol.">
        <title>The Global Catalogue of Microorganisms (GCM) 10K type strain sequencing project: providing services to taxonomists for standard genome sequencing and annotation.</title>
        <authorList>
            <consortium name="The Broad Institute Genomics Platform"/>
            <consortium name="The Broad Institute Genome Sequencing Center for Infectious Disease"/>
            <person name="Wu L."/>
            <person name="Ma J."/>
        </authorList>
    </citation>
    <scope>NUCLEOTIDE SEQUENCE [LARGE SCALE GENOMIC DNA]</scope>
    <source>
        <strain evidence="6">CCUG 53816</strain>
    </source>
</reference>
<keyword evidence="4 5" id="KW-0132">Cell division</keyword>
<protein>
    <recommendedName>
        <fullName evidence="2 4">Cell division topological specificity factor</fullName>
    </recommendedName>
</protein>
<dbReference type="GO" id="GO:0051301">
    <property type="term" value="P:cell division"/>
    <property type="evidence" value="ECO:0007669"/>
    <property type="project" value="UniProtKB-KW"/>
</dbReference>
<gene>
    <name evidence="4 5" type="primary">minE</name>
    <name evidence="5" type="ORF">ACFOPX_00040</name>
</gene>
<accession>A0ABV7ZED9</accession>
<dbReference type="Proteomes" id="UP001595783">
    <property type="component" value="Unassembled WGS sequence"/>
</dbReference>
<proteinExistence type="inferred from homology"/>
<comment type="caution">
    <text evidence="5">The sequence shown here is derived from an EMBL/GenBank/DDBJ whole genome shotgun (WGS) entry which is preliminary data.</text>
</comment>
<dbReference type="Gene3D" id="3.30.1070.10">
    <property type="entry name" value="Cell division topological specificity factor MinE"/>
    <property type="match status" value="1"/>
</dbReference>
<keyword evidence="4" id="KW-0131">Cell cycle</keyword>
<evidence type="ECO:0000256" key="4">
    <source>
        <dbReference type="HAMAP-Rule" id="MF_00262"/>
    </source>
</evidence>
<name>A0ABV7ZED9_9HELI</name>
<evidence type="ECO:0000313" key="6">
    <source>
        <dbReference type="Proteomes" id="UP001595783"/>
    </source>
</evidence>
<comment type="function">
    <text evidence="3 4">Prevents the cell division inhibition by proteins MinC and MinD at internal division sites while permitting inhibition at polar sites. This ensures cell division at the proper site by restricting the formation of a division septum at the midpoint of the long axis of the cell.</text>
</comment>
<dbReference type="InterPro" id="IPR005527">
    <property type="entry name" value="MinE"/>
</dbReference>
<dbReference type="HAMAP" id="MF_00262">
    <property type="entry name" value="MinE"/>
    <property type="match status" value="1"/>
</dbReference>
<evidence type="ECO:0000256" key="2">
    <source>
        <dbReference type="ARBA" id="ARBA00020112"/>
    </source>
</evidence>
<keyword evidence="6" id="KW-1185">Reference proteome</keyword>
<organism evidence="5 6">
    <name type="scientific">Helicobacter baculiformis</name>
    <dbReference type="NCBI Taxonomy" id="427351"/>
    <lineage>
        <taxon>Bacteria</taxon>
        <taxon>Pseudomonadati</taxon>
        <taxon>Campylobacterota</taxon>
        <taxon>Epsilonproteobacteria</taxon>
        <taxon>Campylobacterales</taxon>
        <taxon>Helicobacteraceae</taxon>
        <taxon>Helicobacter</taxon>
    </lineage>
</organism>
<dbReference type="NCBIfam" id="TIGR01215">
    <property type="entry name" value="minE"/>
    <property type="match status" value="1"/>
</dbReference>